<dbReference type="Proteomes" id="UP000789702">
    <property type="component" value="Unassembled WGS sequence"/>
</dbReference>
<accession>A0ACA9R3Z0</accession>
<protein>
    <submittedName>
        <fullName evidence="1">4555_t:CDS:1</fullName>
    </submittedName>
</protein>
<sequence length="56" mass="6558">MVHNKSTSNFKDLSNLEFGELTHSLESNELIYDLEFNRPMYDLVVAVQENKNVRLD</sequence>
<evidence type="ECO:0000313" key="2">
    <source>
        <dbReference type="Proteomes" id="UP000789702"/>
    </source>
</evidence>
<evidence type="ECO:0000313" key="1">
    <source>
        <dbReference type="EMBL" id="CAG8774947.1"/>
    </source>
</evidence>
<comment type="caution">
    <text evidence="1">The sequence shown here is derived from an EMBL/GenBank/DDBJ whole genome shotgun (WGS) entry which is preliminary data.</text>
</comment>
<dbReference type="EMBL" id="CAJVPU010059209">
    <property type="protein sequence ID" value="CAG8774947.1"/>
    <property type="molecule type" value="Genomic_DNA"/>
</dbReference>
<keyword evidence="2" id="KW-1185">Reference proteome</keyword>
<organism evidence="1 2">
    <name type="scientific">Dentiscutata heterogama</name>
    <dbReference type="NCBI Taxonomy" id="1316150"/>
    <lineage>
        <taxon>Eukaryota</taxon>
        <taxon>Fungi</taxon>
        <taxon>Fungi incertae sedis</taxon>
        <taxon>Mucoromycota</taxon>
        <taxon>Glomeromycotina</taxon>
        <taxon>Glomeromycetes</taxon>
        <taxon>Diversisporales</taxon>
        <taxon>Gigasporaceae</taxon>
        <taxon>Dentiscutata</taxon>
    </lineage>
</organism>
<proteinExistence type="predicted"/>
<gene>
    <name evidence="1" type="ORF">DHETER_LOCUS16057</name>
</gene>
<feature type="non-terminal residue" evidence="1">
    <location>
        <position position="56"/>
    </location>
</feature>
<name>A0ACA9R3Z0_9GLOM</name>
<reference evidence="1" key="1">
    <citation type="submission" date="2021-06" db="EMBL/GenBank/DDBJ databases">
        <authorList>
            <person name="Kallberg Y."/>
            <person name="Tangrot J."/>
            <person name="Rosling A."/>
        </authorList>
    </citation>
    <scope>NUCLEOTIDE SEQUENCE</scope>
    <source>
        <strain evidence="1">IL203A</strain>
    </source>
</reference>